<reference evidence="2 3" key="1">
    <citation type="journal article" date="2012" name="J. Bacteriol.">
        <title>Complete Genome Sequence of Burkholderia sp. Strain GG4, a Betaproteobacterium That Reduces 3-Oxo-N-Acylhomoserine Lactones and Produces Different N-Acylhomoserine Lactones.</title>
        <authorList>
            <person name="Hong K.W."/>
            <person name="Koh C.L."/>
            <person name="Sam C.K."/>
            <person name="Yin W.F."/>
            <person name="Chan K.G."/>
        </authorList>
    </citation>
    <scope>NUCLEOTIDE SEQUENCE [LARGE SCALE GENOMIC DNA]</scope>
    <source>
        <strain evidence="2 3">GG4</strain>
    </source>
</reference>
<proteinExistence type="predicted"/>
<dbReference type="Pfam" id="PF01850">
    <property type="entry name" value="PIN"/>
    <property type="match status" value="1"/>
</dbReference>
<dbReference type="InterPro" id="IPR029060">
    <property type="entry name" value="PIN-like_dom_sf"/>
</dbReference>
<sequence>MPSVNRSATPVACIGSPRAPGAFHNDPADCMIVATARRLGAPLVTRDERIRAYAHVKTLW</sequence>
<evidence type="ECO:0000259" key="1">
    <source>
        <dbReference type="Pfam" id="PF01850"/>
    </source>
</evidence>
<gene>
    <name evidence="2" type="ORF">GEM_3649</name>
</gene>
<accession>A0A9W3K2W1</accession>
<dbReference type="EMBL" id="CP003775">
    <property type="protein sequence ID" value="AFQ50039.1"/>
    <property type="molecule type" value="Genomic_DNA"/>
</dbReference>
<dbReference type="KEGG" id="bct:GEM_3649"/>
<protein>
    <submittedName>
        <fullName evidence="2">Twitching motility protein PilT</fullName>
    </submittedName>
</protein>
<organism evidence="2 3">
    <name type="scientific">Burkholderia cepacia GG4</name>
    <dbReference type="NCBI Taxonomy" id="1009846"/>
    <lineage>
        <taxon>Bacteria</taxon>
        <taxon>Pseudomonadati</taxon>
        <taxon>Pseudomonadota</taxon>
        <taxon>Betaproteobacteria</taxon>
        <taxon>Burkholderiales</taxon>
        <taxon>Burkholderiaceae</taxon>
        <taxon>Burkholderia</taxon>
        <taxon>Burkholderia cepacia complex</taxon>
    </lineage>
</organism>
<evidence type="ECO:0000313" key="3">
    <source>
        <dbReference type="Proteomes" id="UP000032866"/>
    </source>
</evidence>
<dbReference type="Gene3D" id="3.40.50.1010">
    <property type="entry name" value="5'-nuclease"/>
    <property type="match status" value="1"/>
</dbReference>
<evidence type="ECO:0000313" key="2">
    <source>
        <dbReference type="EMBL" id="AFQ50039.1"/>
    </source>
</evidence>
<feature type="domain" description="PIN" evidence="1">
    <location>
        <begin position="25"/>
        <end position="55"/>
    </location>
</feature>
<name>A0A9W3K2W1_BURCE</name>
<dbReference type="Proteomes" id="UP000032866">
    <property type="component" value="Chromosome 2"/>
</dbReference>
<dbReference type="InterPro" id="IPR002716">
    <property type="entry name" value="PIN_dom"/>
</dbReference>
<dbReference type="SUPFAM" id="SSF88723">
    <property type="entry name" value="PIN domain-like"/>
    <property type="match status" value="1"/>
</dbReference>
<dbReference type="AlphaFoldDB" id="A0A9W3K2W1"/>